<protein>
    <recommendedName>
        <fullName evidence="2">GED domain-containing protein</fullName>
    </recommendedName>
</protein>
<organism evidence="3 4">
    <name type="scientific">Zopfia rhizophila CBS 207.26</name>
    <dbReference type="NCBI Taxonomy" id="1314779"/>
    <lineage>
        <taxon>Eukaryota</taxon>
        <taxon>Fungi</taxon>
        <taxon>Dikarya</taxon>
        <taxon>Ascomycota</taxon>
        <taxon>Pezizomycotina</taxon>
        <taxon>Dothideomycetes</taxon>
        <taxon>Dothideomycetes incertae sedis</taxon>
        <taxon>Zopfiaceae</taxon>
        <taxon>Zopfia</taxon>
    </lineage>
</organism>
<feature type="domain" description="GED" evidence="2">
    <location>
        <begin position="295"/>
        <end position="386"/>
    </location>
</feature>
<feature type="compositionally biased region" description="Basic and acidic residues" evidence="1">
    <location>
        <begin position="466"/>
        <end position="482"/>
    </location>
</feature>
<evidence type="ECO:0000259" key="2">
    <source>
        <dbReference type="PROSITE" id="PS51388"/>
    </source>
</evidence>
<feature type="region of interest" description="Disordered" evidence="1">
    <location>
        <begin position="466"/>
        <end position="573"/>
    </location>
</feature>
<accession>A0A6A6DRP8</accession>
<evidence type="ECO:0000256" key="1">
    <source>
        <dbReference type="SAM" id="MobiDB-lite"/>
    </source>
</evidence>
<reference evidence="3" key="1">
    <citation type="journal article" date="2020" name="Stud. Mycol.">
        <title>101 Dothideomycetes genomes: a test case for predicting lifestyles and emergence of pathogens.</title>
        <authorList>
            <person name="Haridas S."/>
            <person name="Albert R."/>
            <person name="Binder M."/>
            <person name="Bloem J."/>
            <person name="Labutti K."/>
            <person name="Salamov A."/>
            <person name="Andreopoulos B."/>
            <person name="Baker S."/>
            <person name="Barry K."/>
            <person name="Bills G."/>
            <person name="Bluhm B."/>
            <person name="Cannon C."/>
            <person name="Castanera R."/>
            <person name="Culley D."/>
            <person name="Daum C."/>
            <person name="Ezra D."/>
            <person name="Gonzalez J."/>
            <person name="Henrissat B."/>
            <person name="Kuo A."/>
            <person name="Liang C."/>
            <person name="Lipzen A."/>
            <person name="Lutzoni F."/>
            <person name="Magnuson J."/>
            <person name="Mondo S."/>
            <person name="Nolan M."/>
            <person name="Ohm R."/>
            <person name="Pangilinan J."/>
            <person name="Park H.-J."/>
            <person name="Ramirez L."/>
            <person name="Alfaro M."/>
            <person name="Sun H."/>
            <person name="Tritt A."/>
            <person name="Yoshinaga Y."/>
            <person name="Zwiers L.-H."/>
            <person name="Turgeon B."/>
            <person name="Goodwin S."/>
            <person name="Spatafora J."/>
            <person name="Crous P."/>
            <person name="Grigoriev I."/>
        </authorList>
    </citation>
    <scope>NUCLEOTIDE SEQUENCE</scope>
    <source>
        <strain evidence="3">CBS 207.26</strain>
    </source>
</reference>
<feature type="compositionally biased region" description="Polar residues" evidence="1">
    <location>
        <begin position="784"/>
        <end position="794"/>
    </location>
</feature>
<dbReference type="AlphaFoldDB" id="A0A6A6DRP8"/>
<feature type="region of interest" description="Disordered" evidence="1">
    <location>
        <begin position="757"/>
        <end position="794"/>
    </location>
</feature>
<feature type="compositionally biased region" description="Polar residues" evidence="1">
    <location>
        <begin position="718"/>
        <end position="730"/>
    </location>
</feature>
<feature type="region of interest" description="Disordered" evidence="1">
    <location>
        <begin position="612"/>
        <end position="667"/>
    </location>
</feature>
<dbReference type="EMBL" id="ML994654">
    <property type="protein sequence ID" value="KAF2181052.1"/>
    <property type="molecule type" value="Genomic_DNA"/>
</dbReference>
<feature type="compositionally biased region" description="Polar residues" evidence="1">
    <location>
        <begin position="625"/>
        <end position="662"/>
    </location>
</feature>
<dbReference type="PROSITE" id="PS51388">
    <property type="entry name" value="GED"/>
    <property type="match status" value="1"/>
</dbReference>
<keyword evidence="4" id="KW-1185">Reference proteome</keyword>
<feature type="compositionally biased region" description="Polar residues" evidence="1">
    <location>
        <begin position="492"/>
        <end position="508"/>
    </location>
</feature>
<feature type="compositionally biased region" description="Basic and acidic residues" evidence="1">
    <location>
        <begin position="522"/>
        <end position="539"/>
    </location>
</feature>
<dbReference type="OrthoDB" id="415706at2759"/>
<dbReference type="Proteomes" id="UP000800200">
    <property type="component" value="Unassembled WGS sequence"/>
</dbReference>
<sequence>MASRLFHPGPLDQLHHSEQTNLLGAIEDAIEATQPDLAKLGSPRDTEEQQRAYLIEKAQIFQRLTHAALRGDYRDPFFKLAFPESNVVAHLRTEIQNLNIAFAYVMHHKGHSWTIADDQVSSEVDFGNLPIPVTDYDAEFEEHCNVSRTTFLEDRIELCVSKNCSSGLRPRVNLCMIGDIFRLQSRPWKSIAEFHIQRVFRAIKDYVEVCMNSIMDARTTNLLLIEEIGPELDNRRKLVEVKLEELLLPYNRQYQLTYDPSFIREIDKIGTSRHAPEETDVEKGEEVQSAEKDTNLEVSNLVQTYYNRTVSVFIDNVANLAIENCIVADLANIFSPERVSSMDKQKLQIIASESEEVLAERSVLKQKLEDLNSVKQLLKVEESAATAAGQSNPQSTPSTPTIVGAYPFEDEAEHMPRFMKTSFERLFSRGVPKVSRYFAFGRQLQSELLHRILDVVTSANKKHSEAQRAVVDDTTRRGREVDDTAVVEESYNGETQPIQSPDSIMSTSDDNDKDPVVALDATRGEGDKKDITATEDGHTSHIISTTDEKGAPSEVSSNENNGHDESNDSASANEGNYASEISIEQDTANMITLSAQGDHVECADKLTRDTCDENSTVAPEDPHNSETNAHQHSTNTDPSPCQDSDVASSDQETPRDNSSGDNTHVMEGSFTLEPTADQKTDHPSSPVHLTVNVIEAEGNEVHVPPTTSHRERAVSCPQAPTSIPDSGPQTSLLGVKRRDTNGKVDEITSLFGQLSVTPPHLQSKSHRRSRSCSRFPSSARESGSDTSSLSNPTLTMNSMTAGFMKEGRRDSGTYSGVCEERLPVQAGSMYTYRNV</sequence>
<evidence type="ECO:0000313" key="4">
    <source>
        <dbReference type="Proteomes" id="UP000800200"/>
    </source>
</evidence>
<evidence type="ECO:0000313" key="3">
    <source>
        <dbReference type="EMBL" id="KAF2181052.1"/>
    </source>
</evidence>
<dbReference type="InterPro" id="IPR020850">
    <property type="entry name" value="GED_dom"/>
</dbReference>
<gene>
    <name evidence="3" type="ORF">K469DRAFT_692301</name>
</gene>
<feature type="region of interest" description="Disordered" evidence="1">
    <location>
        <begin position="702"/>
        <end position="730"/>
    </location>
</feature>
<name>A0A6A6DRP8_9PEZI</name>
<proteinExistence type="predicted"/>